<protein>
    <recommendedName>
        <fullName evidence="1">KAP NTPase domain-containing protein</fullName>
    </recommendedName>
</protein>
<dbReference type="SUPFAM" id="SSF52540">
    <property type="entry name" value="P-loop containing nucleoside triphosphate hydrolases"/>
    <property type="match status" value="1"/>
</dbReference>
<organism evidence="2 3">
    <name type="scientific">Roseateles terrae</name>
    <dbReference type="NCBI Taxonomy" id="431060"/>
    <lineage>
        <taxon>Bacteria</taxon>
        <taxon>Pseudomonadati</taxon>
        <taxon>Pseudomonadota</taxon>
        <taxon>Betaproteobacteria</taxon>
        <taxon>Burkholderiales</taxon>
        <taxon>Sphaerotilaceae</taxon>
        <taxon>Roseateles</taxon>
    </lineage>
</organism>
<dbReference type="InterPro" id="IPR011646">
    <property type="entry name" value="KAP_P-loop"/>
</dbReference>
<accession>A0ABR6GXN4</accession>
<dbReference type="Proteomes" id="UP000574369">
    <property type="component" value="Unassembled WGS sequence"/>
</dbReference>
<evidence type="ECO:0000313" key="2">
    <source>
        <dbReference type="EMBL" id="MBB3196871.1"/>
    </source>
</evidence>
<dbReference type="EMBL" id="JACHXO010000009">
    <property type="protein sequence ID" value="MBB3196871.1"/>
    <property type="molecule type" value="Genomic_DNA"/>
</dbReference>
<keyword evidence="3" id="KW-1185">Reference proteome</keyword>
<feature type="domain" description="KAP NTPase" evidence="1">
    <location>
        <begin position="11"/>
        <end position="71"/>
    </location>
</feature>
<evidence type="ECO:0000259" key="1">
    <source>
        <dbReference type="Pfam" id="PF07693"/>
    </source>
</evidence>
<dbReference type="Gene3D" id="3.40.50.300">
    <property type="entry name" value="P-loop containing nucleotide triphosphate hydrolases"/>
    <property type="match status" value="1"/>
</dbReference>
<gene>
    <name evidence="2" type="ORF">FHS28_004296</name>
</gene>
<dbReference type="InterPro" id="IPR027417">
    <property type="entry name" value="P-loop_NTPase"/>
</dbReference>
<reference evidence="2 3" key="1">
    <citation type="submission" date="2020-08" db="EMBL/GenBank/DDBJ databases">
        <title>Genomic Encyclopedia of Type Strains, Phase III (KMG-III): the genomes of soil and plant-associated and newly described type strains.</title>
        <authorList>
            <person name="Whitman W."/>
        </authorList>
    </citation>
    <scope>NUCLEOTIDE SEQUENCE [LARGE SCALE GENOMIC DNA]</scope>
    <source>
        <strain evidence="2 3">CECT 7247</strain>
    </source>
</reference>
<dbReference type="RefSeq" id="WP_088453865.1">
    <property type="nucleotide sequence ID" value="NZ_JACHXO010000009.1"/>
</dbReference>
<sequence length="584" mass="64926">MSLEKTKEQLLKQLKNNDNKVIALSGNWGTGKTHLWNDVRAKSDDEKIRKAFYVSLFGLSSVEQIKRKLCESAIPGADSHGGMFDSVKKLMGAGVKALAQHYKAVAALNDLNIVLMAPVLLRGAVIVIDDIERKHEKLGIDEVLGFIDEYSKEFGCRFVLVLNDDQLSAKGDQEKLWSTFREKVIDQEIRLTTSPDEALAIALSIAPSKYAAELQKAVKTCGLNNIRIITKVIRVANQILAGRDLEDAIQARVVPSIVLFSAIHYRGLHDGPDFKFALNAGSRDWSSFTKEAKQERTPQQEKEAGWRLLMQGLGILGCDEFESCLVDFLQSGLFEMEAIDAIIERYEREKDAMVAREEAHHFITRCIWDHRTSEEELLAVAQQFRTSAKLLDPYIVSELQLSLSKMAAGIDLGEALIDGWVENFKATQATSVKDSNPFGKPLHEKIKTLFSEIKANEQMNATVVDACLHVVEHRGWGPLQEIALQRATAADFEAAIRNIEDLEALGRFMRQMIEMGLHREAYDKHFGSAADCFMAACRSICADASSPRLANLIHWLFDDTVLASELDGQSAGVTGPGAQQVAHE</sequence>
<proteinExistence type="predicted"/>
<dbReference type="Pfam" id="PF07693">
    <property type="entry name" value="KAP_NTPase"/>
    <property type="match status" value="1"/>
</dbReference>
<name>A0ABR6GXN4_9BURK</name>
<evidence type="ECO:0000313" key="3">
    <source>
        <dbReference type="Proteomes" id="UP000574369"/>
    </source>
</evidence>
<comment type="caution">
    <text evidence="2">The sequence shown here is derived from an EMBL/GenBank/DDBJ whole genome shotgun (WGS) entry which is preliminary data.</text>
</comment>